<evidence type="ECO:0000313" key="2">
    <source>
        <dbReference type="Proteomes" id="UP000016660"/>
    </source>
</evidence>
<accession>A0ABP2Y864</accession>
<keyword evidence="2" id="KW-1185">Reference proteome</keyword>
<dbReference type="Proteomes" id="UP000016660">
    <property type="component" value="Unassembled WGS sequence"/>
</dbReference>
<protein>
    <submittedName>
        <fullName evidence="1">Uncharacterized protein</fullName>
    </submittedName>
</protein>
<organism evidence="1 2">
    <name type="scientific">Prevotella disiens JCM 6334 = ATCC 29426</name>
    <dbReference type="NCBI Taxonomy" id="1235811"/>
    <lineage>
        <taxon>Bacteria</taxon>
        <taxon>Pseudomonadati</taxon>
        <taxon>Bacteroidota</taxon>
        <taxon>Bacteroidia</taxon>
        <taxon>Bacteroidales</taxon>
        <taxon>Prevotellaceae</taxon>
        <taxon>Prevotella</taxon>
    </lineage>
</organism>
<dbReference type="EMBL" id="AWUY01000070">
    <property type="protein sequence ID" value="ERJ78534.1"/>
    <property type="molecule type" value="Genomic_DNA"/>
</dbReference>
<evidence type="ECO:0000313" key="1">
    <source>
        <dbReference type="EMBL" id="ERJ78534.1"/>
    </source>
</evidence>
<reference evidence="1 2" key="1">
    <citation type="submission" date="2013-06" db="EMBL/GenBank/DDBJ databases">
        <authorList>
            <person name="Weinstock G."/>
            <person name="Sodergren E."/>
            <person name="Lobos E.A."/>
            <person name="Fulton L."/>
            <person name="Fulton R."/>
            <person name="Courtney L."/>
            <person name="Fronick C."/>
            <person name="O'Laughlin M."/>
            <person name="Godfrey J."/>
            <person name="Wilson R.M."/>
            <person name="Miner T."/>
            <person name="Farmer C."/>
            <person name="Delehaunty K."/>
            <person name="Cordes M."/>
            <person name="Minx P."/>
            <person name="Tomlinson C."/>
            <person name="Chen J."/>
            <person name="Wollam A."/>
            <person name="Pepin K.H."/>
            <person name="Bhonagiri V."/>
            <person name="Zhang X."/>
            <person name="Warren W."/>
            <person name="Mitreva M."/>
            <person name="Mardis E.R."/>
            <person name="Wilson R.K."/>
        </authorList>
    </citation>
    <scope>NUCLEOTIDE SEQUENCE [LARGE SCALE GENOMIC DNA]</scope>
    <source>
        <strain evidence="1 2">ATCC 29426</strain>
    </source>
</reference>
<comment type="caution">
    <text evidence="1">The sequence shown here is derived from an EMBL/GenBank/DDBJ whole genome shotgun (WGS) entry which is preliminary data.</text>
</comment>
<proteinExistence type="predicted"/>
<gene>
    <name evidence="1" type="ORF">HMPREF0653_01010</name>
</gene>
<sequence length="46" mass="5241">MGYVLQSFEFLLIQIVSSFGRIVHYAPSFTADLYSINSSKYSKANF</sequence>
<name>A0ABP2Y864_9BACT</name>